<accession>A0A839EFI5</accession>
<dbReference type="InterPro" id="IPR011008">
    <property type="entry name" value="Dimeric_a/b-barrel"/>
</dbReference>
<evidence type="ECO:0000313" key="2">
    <source>
        <dbReference type="EMBL" id="MBA8877148.1"/>
    </source>
</evidence>
<dbReference type="PROSITE" id="PS51502">
    <property type="entry name" value="S_R_A_B_BARREL"/>
    <property type="match status" value="1"/>
</dbReference>
<dbReference type="Pfam" id="PF07876">
    <property type="entry name" value="Dabb"/>
    <property type="match status" value="1"/>
</dbReference>
<dbReference type="EMBL" id="JACGXN010000001">
    <property type="protein sequence ID" value="MBA8877148.1"/>
    <property type="molecule type" value="Genomic_DNA"/>
</dbReference>
<feature type="domain" description="Stress-response A/B barrel" evidence="1">
    <location>
        <begin position="7"/>
        <end position="106"/>
    </location>
</feature>
<dbReference type="InterPro" id="IPR013097">
    <property type="entry name" value="Dabb"/>
</dbReference>
<protein>
    <recommendedName>
        <fullName evidence="1">Stress-response A/B barrel domain-containing protein</fullName>
    </recommendedName>
</protein>
<dbReference type="Proteomes" id="UP000549052">
    <property type="component" value="Unassembled WGS sequence"/>
</dbReference>
<organism evidence="2 3">
    <name type="scientific">Phyllobacterium myrsinacearum</name>
    <dbReference type="NCBI Taxonomy" id="28101"/>
    <lineage>
        <taxon>Bacteria</taxon>
        <taxon>Pseudomonadati</taxon>
        <taxon>Pseudomonadota</taxon>
        <taxon>Alphaproteobacteria</taxon>
        <taxon>Hyphomicrobiales</taxon>
        <taxon>Phyllobacteriaceae</taxon>
        <taxon>Phyllobacterium</taxon>
    </lineage>
</organism>
<name>A0A839EFI5_9HYPH</name>
<keyword evidence="3" id="KW-1185">Reference proteome</keyword>
<evidence type="ECO:0000259" key="1">
    <source>
        <dbReference type="PROSITE" id="PS51502"/>
    </source>
</evidence>
<evidence type="ECO:0000313" key="3">
    <source>
        <dbReference type="Proteomes" id="UP000549052"/>
    </source>
</evidence>
<sequence length="108" mass="11808">MKAASVIRHCVFIRFRDDIAAAARQEIYKDLEVLCGKLPGVLSFHARKNVSPEVGMDKGYSEGFIIDFADAGARDTYLDDTQHRTIGGRIVAAAVAGVEGVFVFDLDM</sequence>
<dbReference type="RefSeq" id="WP_210278009.1">
    <property type="nucleotide sequence ID" value="NZ_JACGXN010000001.1"/>
</dbReference>
<reference evidence="2 3" key="1">
    <citation type="submission" date="2020-07" db="EMBL/GenBank/DDBJ databases">
        <title>Genomic Encyclopedia of Type Strains, Phase IV (KMG-V): Genome sequencing to study the core and pangenomes of soil and plant-associated prokaryotes.</title>
        <authorList>
            <person name="Whitman W."/>
        </authorList>
    </citation>
    <scope>NUCLEOTIDE SEQUENCE [LARGE SCALE GENOMIC DNA]</scope>
    <source>
        <strain evidence="2 3">AN3</strain>
    </source>
</reference>
<comment type="caution">
    <text evidence="2">The sequence shown here is derived from an EMBL/GenBank/DDBJ whole genome shotgun (WGS) entry which is preliminary data.</text>
</comment>
<dbReference type="AlphaFoldDB" id="A0A839EFI5"/>
<proteinExistence type="predicted"/>
<dbReference type="SUPFAM" id="SSF54909">
    <property type="entry name" value="Dimeric alpha+beta barrel"/>
    <property type="match status" value="1"/>
</dbReference>
<dbReference type="SMART" id="SM00886">
    <property type="entry name" value="Dabb"/>
    <property type="match status" value="1"/>
</dbReference>
<gene>
    <name evidence="2" type="ORF">FHW16_000830</name>
</gene>
<dbReference type="Gene3D" id="3.30.70.100">
    <property type="match status" value="1"/>
</dbReference>